<evidence type="ECO:0000313" key="1">
    <source>
        <dbReference type="EMBL" id="GMS78861.1"/>
    </source>
</evidence>
<comment type="caution">
    <text evidence="1">The sequence shown here is derived from an EMBL/GenBank/DDBJ whole genome shotgun (WGS) entry which is preliminary data.</text>
</comment>
<dbReference type="Proteomes" id="UP001432027">
    <property type="component" value="Unassembled WGS sequence"/>
</dbReference>
<name>A0AAV5SGR9_9BILA</name>
<dbReference type="EMBL" id="BTSX01000001">
    <property type="protein sequence ID" value="GMS78861.1"/>
    <property type="molecule type" value="Genomic_DNA"/>
</dbReference>
<reference evidence="1" key="1">
    <citation type="submission" date="2023-10" db="EMBL/GenBank/DDBJ databases">
        <title>Genome assembly of Pristionchus species.</title>
        <authorList>
            <person name="Yoshida K."/>
            <person name="Sommer R.J."/>
        </authorList>
    </citation>
    <scope>NUCLEOTIDE SEQUENCE</scope>
    <source>
        <strain evidence="1">RS0144</strain>
    </source>
</reference>
<accession>A0AAV5SGR9</accession>
<gene>
    <name evidence="1" type="ORF">PENTCL1PPCAC_1036</name>
</gene>
<organism evidence="1 2">
    <name type="scientific">Pristionchus entomophagus</name>
    <dbReference type="NCBI Taxonomy" id="358040"/>
    <lineage>
        <taxon>Eukaryota</taxon>
        <taxon>Metazoa</taxon>
        <taxon>Ecdysozoa</taxon>
        <taxon>Nematoda</taxon>
        <taxon>Chromadorea</taxon>
        <taxon>Rhabditida</taxon>
        <taxon>Rhabditina</taxon>
        <taxon>Diplogasteromorpha</taxon>
        <taxon>Diplogasteroidea</taxon>
        <taxon>Neodiplogasteridae</taxon>
        <taxon>Pristionchus</taxon>
    </lineage>
</organism>
<keyword evidence="2" id="KW-1185">Reference proteome</keyword>
<protein>
    <submittedName>
        <fullName evidence="1">Uncharacterized protein</fullName>
    </submittedName>
</protein>
<evidence type="ECO:0000313" key="2">
    <source>
        <dbReference type="Proteomes" id="UP001432027"/>
    </source>
</evidence>
<proteinExistence type="predicted"/>
<dbReference type="AlphaFoldDB" id="A0AAV5SGR9"/>
<sequence length="141" mass="16421">MEDYKIVPRKATNRIDIMSRSLTRINTSGRFRISFSPHYPRYYTGTTWITLKLIEFLVNLPASSTGSVLELNKIGHMLIKCKDDDVSYPITENHRMKYAQLIKRARKVTLMMGHRADTLFTSDTIHDIMESNIQVYYEDGL</sequence>
<feature type="non-terminal residue" evidence="1">
    <location>
        <position position="141"/>
    </location>
</feature>